<protein>
    <submittedName>
        <fullName evidence="2">Uncharacterized protein</fullName>
    </submittedName>
</protein>
<name>E9I3Z3_DAPPU</name>
<evidence type="ECO:0000256" key="1">
    <source>
        <dbReference type="SAM" id="MobiDB-lite"/>
    </source>
</evidence>
<feature type="region of interest" description="Disordered" evidence="1">
    <location>
        <begin position="1"/>
        <end position="42"/>
    </location>
</feature>
<gene>
    <name evidence="2" type="ORF">DAPPUDRAFT_274196</name>
</gene>
<accession>E9I3Z3</accession>
<dbReference type="HOGENOM" id="CLU_1512143_0_0_1"/>
<proteinExistence type="predicted"/>
<dbReference type="KEGG" id="dpx:DAPPUDRAFT_274196"/>
<feature type="compositionally biased region" description="Low complexity" evidence="1">
    <location>
        <begin position="12"/>
        <end position="22"/>
    </location>
</feature>
<sequence length="178" mass="20085">MSSNPYQAKFNPMSSSSMFSPPHNEFKRPQPFPPASLPFDPFARTQDALSAPTTDPFPRAMASQSMIATNSSSAKRATFGKLDSMARKITTTFKEEPAQDAPQRHEGGIAEDSRQNYDNIVFGTIAPIRAHNIFDDFFGARPLSLLDEDFRPSFYNRWSRDLDRLMLDTNEEKNVRDG</sequence>
<keyword evidence="3" id="KW-1185">Reference proteome</keyword>
<feature type="compositionally biased region" description="Basic and acidic residues" evidence="1">
    <location>
        <begin position="93"/>
        <end position="112"/>
    </location>
</feature>
<dbReference type="Proteomes" id="UP000000305">
    <property type="component" value="Unassembled WGS sequence"/>
</dbReference>
<dbReference type="EMBL" id="GL734821">
    <property type="protein sequence ID" value="EFX61287.1"/>
    <property type="molecule type" value="Genomic_DNA"/>
</dbReference>
<feature type="region of interest" description="Disordered" evidence="1">
    <location>
        <begin position="92"/>
        <end position="112"/>
    </location>
</feature>
<evidence type="ECO:0000313" key="2">
    <source>
        <dbReference type="EMBL" id="EFX61287.1"/>
    </source>
</evidence>
<reference evidence="2 3" key="1">
    <citation type="journal article" date="2011" name="Science">
        <title>The ecoresponsive genome of Daphnia pulex.</title>
        <authorList>
            <person name="Colbourne J.K."/>
            <person name="Pfrender M.E."/>
            <person name="Gilbert D."/>
            <person name="Thomas W.K."/>
            <person name="Tucker A."/>
            <person name="Oakley T.H."/>
            <person name="Tokishita S."/>
            <person name="Aerts A."/>
            <person name="Arnold G.J."/>
            <person name="Basu M.K."/>
            <person name="Bauer D.J."/>
            <person name="Caceres C.E."/>
            <person name="Carmel L."/>
            <person name="Casola C."/>
            <person name="Choi J.H."/>
            <person name="Detter J.C."/>
            <person name="Dong Q."/>
            <person name="Dusheyko S."/>
            <person name="Eads B.D."/>
            <person name="Frohlich T."/>
            <person name="Geiler-Samerotte K.A."/>
            <person name="Gerlach D."/>
            <person name="Hatcher P."/>
            <person name="Jogdeo S."/>
            <person name="Krijgsveld J."/>
            <person name="Kriventseva E.V."/>
            <person name="Kultz D."/>
            <person name="Laforsch C."/>
            <person name="Lindquist E."/>
            <person name="Lopez J."/>
            <person name="Manak J.R."/>
            <person name="Muller J."/>
            <person name="Pangilinan J."/>
            <person name="Patwardhan R.P."/>
            <person name="Pitluck S."/>
            <person name="Pritham E.J."/>
            <person name="Rechtsteiner A."/>
            <person name="Rho M."/>
            <person name="Rogozin I.B."/>
            <person name="Sakarya O."/>
            <person name="Salamov A."/>
            <person name="Schaack S."/>
            <person name="Shapiro H."/>
            <person name="Shiga Y."/>
            <person name="Skalitzky C."/>
            <person name="Smith Z."/>
            <person name="Souvorov A."/>
            <person name="Sung W."/>
            <person name="Tang Z."/>
            <person name="Tsuchiya D."/>
            <person name="Tu H."/>
            <person name="Vos H."/>
            <person name="Wang M."/>
            <person name="Wolf Y.I."/>
            <person name="Yamagata H."/>
            <person name="Yamada T."/>
            <person name="Ye Y."/>
            <person name="Shaw J.R."/>
            <person name="Andrews J."/>
            <person name="Crease T.J."/>
            <person name="Tang H."/>
            <person name="Lucas S.M."/>
            <person name="Robertson H.M."/>
            <person name="Bork P."/>
            <person name="Koonin E.V."/>
            <person name="Zdobnov E.M."/>
            <person name="Grigoriev I.V."/>
            <person name="Lynch M."/>
            <person name="Boore J.L."/>
        </authorList>
    </citation>
    <scope>NUCLEOTIDE SEQUENCE [LARGE SCALE GENOMIC DNA]</scope>
</reference>
<evidence type="ECO:0000313" key="3">
    <source>
        <dbReference type="Proteomes" id="UP000000305"/>
    </source>
</evidence>
<dbReference type="InParanoid" id="E9I3Z3"/>
<dbReference type="AlphaFoldDB" id="E9I3Z3"/>
<organism evidence="2 3">
    <name type="scientific">Daphnia pulex</name>
    <name type="common">Water flea</name>
    <dbReference type="NCBI Taxonomy" id="6669"/>
    <lineage>
        <taxon>Eukaryota</taxon>
        <taxon>Metazoa</taxon>
        <taxon>Ecdysozoa</taxon>
        <taxon>Arthropoda</taxon>
        <taxon>Crustacea</taxon>
        <taxon>Branchiopoda</taxon>
        <taxon>Diplostraca</taxon>
        <taxon>Cladocera</taxon>
        <taxon>Anomopoda</taxon>
        <taxon>Daphniidae</taxon>
        <taxon>Daphnia</taxon>
    </lineage>
</organism>